<evidence type="ECO:0000256" key="1">
    <source>
        <dbReference type="SAM" id="MobiDB-lite"/>
    </source>
</evidence>
<gene>
    <name evidence="2" type="ORF">GCM10010260_16970</name>
</gene>
<evidence type="ECO:0000313" key="2">
    <source>
        <dbReference type="EMBL" id="GGU84519.1"/>
    </source>
</evidence>
<protein>
    <submittedName>
        <fullName evidence="2">Uncharacterized protein</fullName>
    </submittedName>
</protein>
<organism evidence="2 3">
    <name type="scientific">Streptomyces filipinensis</name>
    <dbReference type="NCBI Taxonomy" id="66887"/>
    <lineage>
        <taxon>Bacteria</taxon>
        <taxon>Bacillati</taxon>
        <taxon>Actinomycetota</taxon>
        <taxon>Actinomycetes</taxon>
        <taxon>Kitasatosporales</taxon>
        <taxon>Streptomycetaceae</taxon>
        <taxon>Streptomyces</taxon>
    </lineage>
</organism>
<sequence length="70" mass="7791">MSCGSLYRGAYRVRAGVRGGGRRARREAGPHPHQPSHPASRGVEINRVAKHPRVSGIVYVVAREHRRRVV</sequence>
<accession>A0A918I7H7</accession>
<comment type="caution">
    <text evidence="2">The sequence shown here is derived from an EMBL/GenBank/DDBJ whole genome shotgun (WGS) entry which is preliminary data.</text>
</comment>
<evidence type="ECO:0000313" key="3">
    <source>
        <dbReference type="Proteomes" id="UP000618795"/>
    </source>
</evidence>
<dbReference type="Proteomes" id="UP000618795">
    <property type="component" value="Unassembled WGS sequence"/>
</dbReference>
<reference evidence="2" key="1">
    <citation type="journal article" date="2014" name="Int. J. Syst. Evol. Microbiol.">
        <title>Complete genome sequence of Corynebacterium casei LMG S-19264T (=DSM 44701T), isolated from a smear-ripened cheese.</title>
        <authorList>
            <consortium name="US DOE Joint Genome Institute (JGI-PGF)"/>
            <person name="Walter F."/>
            <person name="Albersmeier A."/>
            <person name="Kalinowski J."/>
            <person name="Ruckert C."/>
        </authorList>
    </citation>
    <scope>NUCLEOTIDE SEQUENCE</scope>
    <source>
        <strain evidence="2">JCM 4369</strain>
    </source>
</reference>
<dbReference type="EMBL" id="BMTD01000002">
    <property type="protein sequence ID" value="GGU84519.1"/>
    <property type="molecule type" value="Genomic_DNA"/>
</dbReference>
<dbReference type="AlphaFoldDB" id="A0A918I7H7"/>
<reference evidence="2" key="2">
    <citation type="submission" date="2020-09" db="EMBL/GenBank/DDBJ databases">
        <authorList>
            <person name="Sun Q."/>
            <person name="Ohkuma M."/>
        </authorList>
    </citation>
    <scope>NUCLEOTIDE SEQUENCE</scope>
    <source>
        <strain evidence="2">JCM 4369</strain>
    </source>
</reference>
<name>A0A918I7H7_9ACTN</name>
<proteinExistence type="predicted"/>
<keyword evidence="3" id="KW-1185">Reference proteome</keyword>
<feature type="region of interest" description="Disordered" evidence="1">
    <location>
        <begin position="16"/>
        <end position="43"/>
    </location>
</feature>